<dbReference type="Proteomes" id="UP000777303">
    <property type="component" value="Unassembled WGS sequence"/>
</dbReference>
<comment type="similarity">
    <text evidence="2 6">Belongs to the 4-toluene sulfonate uptake permease (TSUP) (TC 2.A.102) family.</text>
</comment>
<dbReference type="PANTHER" id="PTHR43701:SF2">
    <property type="entry name" value="MEMBRANE TRANSPORTER PROTEIN YJNA-RELATED"/>
    <property type="match status" value="1"/>
</dbReference>
<gene>
    <name evidence="7" type="ORF">H9901_02960</name>
</gene>
<feature type="transmembrane region" description="Helical" evidence="6">
    <location>
        <begin position="205"/>
        <end position="225"/>
    </location>
</feature>
<comment type="subcellular location">
    <subcellularLocation>
        <location evidence="6">Cell membrane</location>
        <topology evidence="6">Multi-pass membrane protein</topology>
    </subcellularLocation>
    <subcellularLocation>
        <location evidence="1">Membrane</location>
        <topology evidence="1">Multi-pass membrane protein</topology>
    </subcellularLocation>
</comment>
<organism evidence="7 8">
    <name type="scientific">Candidatus Paralactobacillus gallistercoris</name>
    <dbReference type="NCBI Taxonomy" id="2838724"/>
    <lineage>
        <taxon>Bacteria</taxon>
        <taxon>Bacillati</taxon>
        <taxon>Bacillota</taxon>
        <taxon>Bacilli</taxon>
        <taxon>Lactobacillales</taxon>
        <taxon>Lactobacillaceae</taxon>
        <taxon>Lactobacillus</taxon>
    </lineage>
</organism>
<keyword evidence="6" id="KW-1003">Cell membrane</keyword>
<comment type="caution">
    <text evidence="7">The sequence shown here is derived from an EMBL/GenBank/DDBJ whole genome shotgun (WGS) entry which is preliminary data.</text>
</comment>
<feature type="transmembrane region" description="Helical" evidence="6">
    <location>
        <begin position="40"/>
        <end position="60"/>
    </location>
</feature>
<dbReference type="InterPro" id="IPR002781">
    <property type="entry name" value="TM_pro_TauE-like"/>
</dbReference>
<dbReference type="AlphaFoldDB" id="A0A948TJ79"/>
<feature type="transmembrane region" description="Helical" evidence="6">
    <location>
        <begin position="72"/>
        <end position="91"/>
    </location>
</feature>
<feature type="transmembrane region" description="Helical" evidence="6">
    <location>
        <begin position="237"/>
        <end position="255"/>
    </location>
</feature>
<feature type="transmembrane region" description="Helical" evidence="6">
    <location>
        <begin position="177"/>
        <end position="198"/>
    </location>
</feature>
<evidence type="ECO:0000256" key="1">
    <source>
        <dbReference type="ARBA" id="ARBA00004141"/>
    </source>
</evidence>
<accession>A0A948TJ79</accession>
<dbReference type="EMBL" id="JAHLFS010000040">
    <property type="protein sequence ID" value="MBU3851638.1"/>
    <property type="molecule type" value="Genomic_DNA"/>
</dbReference>
<evidence type="ECO:0000256" key="3">
    <source>
        <dbReference type="ARBA" id="ARBA00022692"/>
    </source>
</evidence>
<reference evidence="7" key="2">
    <citation type="submission" date="2021-04" db="EMBL/GenBank/DDBJ databases">
        <authorList>
            <person name="Gilroy R."/>
        </authorList>
    </citation>
    <scope>NUCLEOTIDE SEQUENCE</scope>
    <source>
        <strain evidence="7">F6-6636</strain>
    </source>
</reference>
<evidence type="ECO:0000256" key="6">
    <source>
        <dbReference type="RuleBase" id="RU363041"/>
    </source>
</evidence>
<reference evidence="7" key="1">
    <citation type="journal article" date="2021" name="PeerJ">
        <title>Extensive microbial diversity within the chicken gut microbiome revealed by metagenomics and culture.</title>
        <authorList>
            <person name="Gilroy R."/>
            <person name="Ravi A."/>
            <person name="Getino M."/>
            <person name="Pursley I."/>
            <person name="Horton D.L."/>
            <person name="Alikhan N.F."/>
            <person name="Baker D."/>
            <person name="Gharbi K."/>
            <person name="Hall N."/>
            <person name="Watson M."/>
            <person name="Adriaenssens E.M."/>
            <person name="Foster-Nyarko E."/>
            <person name="Jarju S."/>
            <person name="Secka A."/>
            <person name="Antonio M."/>
            <person name="Oren A."/>
            <person name="Chaudhuri R.R."/>
            <person name="La Ragione R."/>
            <person name="Hildebrand F."/>
            <person name="Pallen M.J."/>
        </authorList>
    </citation>
    <scope>NUCLEOTIDE SEQUENCE</scope>
    <source>
        <strain evidence="7">F6-6636</strain>
    </source>
</reference>
<evidence type="ECO:0000256" key="5">
    <source>
        <dbReference type="ARBA" id="ARBA00023136"/>
    </source>
</evidence>
<evidence type="ECO:0000256" key="2">
    <source>
        <dbReference type="ARBA" id="ARBA00009142"/>
    </source>
</evidence>
<dbReference type="InterPro" id="IPR051598">
    <property type="entry name" value="TSUP/Inactive_protease-like"/>
</dbReference>
<name>A0A948TJ79_9LACO</name>
<dbReference type="GO" id="GO:0005886">
    <property type="term" value="C:plasma membrane"/>
    <property type="evidence" value="ECO:0007669"/>
    <property type="project" value="UniProtKB-SubCell"/>
</dbReference>
<sequence length="256" mass="27091">MSYFLLVIIGLITGSITSLVGASAVTLIVPALSMLFHVDAHTAIGTSLFVDIITSLVVSYSYHKKGNVELKSALWIAVAAVIGAQFGSALANNTKGATLSGLFGAFMILSGVMSLRKQHKHEQKPKQPLHFKHEWQQILVSILIGLGIGVISGIFGAGGGVMILMALIFILNYPMHVAVGTSTLVMAITATSSEIGYAIHGHVDLLYGLILTVGAVIGGAVGAKYANKINDDVLQTILNWFFILMGVMMIAQTLIK</sequence>
<proteinExistence type="inferred from homology"/>
<dbReference type="PANTHER" id="PTHR43701">
    <property type="entry name" value="MEMBRANE TRANSPORTER PROTEIN MJ0441-RELATED"/>
    <property type="match status" value="1"/>
</dbReference>
<evidence type="ECO:0000313" key="7">
    <source>
        <dbReference type="EMBL" id="MBU3851638.1"/>
    </source>
</evidence>
<evidence type="ECO:0000256" key="4">
    <source>
        <dbReference type="ARBA" id="ARBA00022989"/>
    </source>
</evidence>
<keyword evidence="3 6" id="KW-0812">Transmembrane</keyword>
<protein>
    <recommendedName>
        <fullName evidence="6">Probable membrane transporter protein</fullName>
    </recommendedName>
</protein>
<dbReference type="Pfam" id="PF01925">
    <property type="entry name" value="TauE"/>
    <property type="match status" value="1"/>
</dbReference>
<feature type="transmembrane region" description="Helical" evidence="6">
    <location>
        <begin position="97"/>
        <end position="117"/>
    </location>
</feature>
<feature type="transmembrane region" description="Helical" evidence="6">
    <location>
        <begin position="138"/>
        <end position="171"/>
    </location>
</feature>
<keyword evidence="4 6" id="KW-1133">Transmembrane helix</keyword>
<keyword evidence="5 6" id="KW-0472">Membrane</keyword>
<evidence type="ECO:0000313" key="8">
    <source>
        <dbReference type="Proteomes" id="UP000777303"/>
    </source>
</evidence>